<evidence type="ECO:0000256" key="2">
    <source>
        <dbReference type="ARBA" id="ARBA00022801"/>
    </source>
</evidence>
<gene>
    <name evidence="5" type="ORF">SAY86_022577</name>
</gene>
<dbReference type="GO" id="GO:0008408">
    <property type="term" value="F:3'-5' exonuclease activity"/>
    <property type="evidence" value="ECO:0007669"/>
    <property type="project" value="InterPro"/>
</dbReference>
<feature type="region of interest" description="Disordered" evidence="3">
    <location>
        <begin position="226"/>
        <end position="248"/>
    </location>
</feature>
<name>A0AAN7M5G6_TRANT</name>
<dbReference type="Gene3D" id="3.30.420.10">
    <property type="entry name" value="Ribonuclease H-like superfamily/Ribonuclease H"/>
    <property type="match status" value="1"/>
</dbReference>
<feature type="region of interest" description="Disordered" evidence="3">
    <location>
        <begin position="275"/>
        <end position="323"/>
    </location>
</feature>
<dbReference type="InterPro" id="IPR051132">
    <property type="entry name" value="3-5_Exonuclease_domain"/>
</dbReference>
<dbReference type="SMART" id="SM00474">
    <property type="entry name" value="35EXOc"/>
    <property type="match status" value="1"/>
</dbReference>
<keyword evidence="2" id="KW-0378">Hydrolase</keyword>
<comment type="caution">
    <text evidence="5">The sequence shown here is derived from an EMBL/GenBank/DDBJ whole genome shotgun (WGS) entry which is preliminary data.</text>
</comment>
<feature type="compositionally biased region" description="Low complexity" evidence="3">
    <location>
        <begin position="314"/>
        <end position="323"/>
    </location>
</feature>
<protein>
    <recommendedName>
        <fullName evidence="4">3'-5' exonuclease domain-containing protein</fullName>
    </recommendedName>
</protein>
<keyword evidence="6" id="KW-1185">Reference proteome</keyword>
<organism evidence="5 6">
    <name type="scientific">Trapa natans</name>
    <name type="common">Water chestnut</name>
    <dbReference type="NCBI Taxonomy" id="22666"/>
    <lineage>
        <taxon>Eukaryota</taxon>
        <taxon>Viridiplantae</taxon>
        <taxon>Streptophyta</taxon>
        <taxon>Embryophyta</taxon>
        <taxon>Tracheophyta</taxon>
        <taxon>Spermatophyta</taxon>
        <taxon>Magnoliopsida</taxon>
        <taxon>eudicotyledons</taxon>
        <taxon>Gunneridae</taxon>
        <taxon>Pentapetalae</taxon>
        <taxon>rosids</taxon>
        <taxon>malvids</taxon>
        <taxon>Myrtales</taxon>
        <taxon>Lythraceae</taxon>
        <taxon>Trapa</taxon>
    </lineage>
</organism>
<keyword evidence="1" id="KW-0540">Nuclease</keyword>
<dbReference type="GO" id="GO:0003676">
    <property type="term" value="F:nucleic acid binding"/>
    <property type="evidence" value="ECO:0007669"/>
    <property type="project" value="InterPro"/>
</dbReference>
<dbReference type="CDD" id="cd06141">
    <property type="entry name" value="WRN_exo"/>
    <property type="match status" value="1"/>
</dbReference>
<dbReference type="PANTHER" id="PTHR13620">
    <property type="entry name" value="3-5 EXONUCLEASE"/>
    <property type="match status" value="1"/>
</dbReference>
<dbReference type="GO" id="GO:0006139">
    <property type="term" value="P:nucleobase-containing compound metabolic process"/>
    <property type="evidence" value="ECO:0007669"/>
    <property type="project" value="InterPro"/>
</dbReference>
<reference evidence="5 6" key="1">
    <citation type="journal article" date="2023" name="Hortic Res">
        <title>Pangenome of water caltrop reveals structural variations and asymmetric subgenome divergence after allopolyploidization.</title>
        <authorList>
            <person name="Zhang X."/>
            <person name="Chen Y."/>
            <person name="Wang L."/>
            <person name="Yuan Y."/>
            <person name="Fang M."/>
            <person name="Shi L."/>
            <person name="Lu R."/>
            <person name="Comes H.P."/>
            <person name="Ma Y."/>
            <person name="Chen Y."/>
            <person name="Huang G."/>
            <person name="Zhou Y."/>
            <person name="Zheng Z."/>
            <person name="Qiu Y."/>
        </authorList>
    </citation>
    <scope>NUCLEOTIDE SEQUENCE [LARGE SCALE GENOMIC DNA]</scope>
    <source>
        <strain evidence="5">F231</strain>
    </source>
</reference>
<dbReference type="AlphaFoldDB" id="A0AAN7M5G6"/>
<dbReference type="InterPro" id="IPR012337">
    <property type="entry name" value="RNaseH-like_sf"/>
</dbReference>
<proteinExistence type="predicted"/>
<evidence type="ECO:0000256" key="1">
    <source>
        <dbReference type="ARBA" id="ARBA00022722"/>
    </source>
</evidence>
<dbReference type="InterPro" id="IPR002562">
    <property type="entry name" value="3'-5'_exonuclease_dom"/>
</dbReference>
<evidence type="ECO:0000313" key="5">
    <source>
        <dbReference type="EMBL" id="KAK4792142.1"/>
    </source>
</evidence>
<feature type="domain" description="3'-5' exonuclease" evidence="4">
    <location>
        <begin position="30"/>
        <end position="207"/>
    </location>
</feature>
<dbReference type="PANTHER" id="PTHR13620:SF105">
    <property type="entry name" value="OS01G0737700 PROTEIN"/>
    <property type="match status" value="1"/>
</dbReference>
<sequence>MESSIVSQLNAQGTNDGRYDVTFFDHRISTLVTHSPSHVSSWLSQLPPPPLLVGLDVEWRPNITRYSNHPVATIQLCAVASTSTSTCLIFQIIHAPHVPPKLTEFLSNLDNRFVGVGIREDAKKLRVDYGLKVGNVVDLRVLAGERMKNAGLKTLAMEILGKEVKKPKTISRSRWDDRCLTLAQVEYACLDAFLSLEIGRTLIATVSPSIALAALTSGMEALTLKVEGGGGPTEPNGSSQGGATAKKKPTCDYCGKYGHSRSKCWHLHGYPKWYDPKRQQPQVKGKRAANAWRRLPRKSSRGPDPQRQQQLLISPSSSSVSAP</sequence>
<dbReference type="GO" id="GO:0005634">
    <property type="term" value="C:nucleus"/>
    <property type="evidence" value="ECO:0007669"/>
    <property type="project" value="TreeGrafter"/>
</dbReference>
<dbReference type="GO" id="GO:0005737">
    <property type="term" value="C:cytoplasm"/>
    <property type="evidence" value="ECO:0007669"/>
    <property type="project" value="TreeGrafter"/>
</dbReference>
<dbReference type="Proteomes" id="UP001346149">
    <property type="component" value="Unassembled WGS sequence"/>
</dbReference>
<dbReference type="Pfam" id="PF01612">
    <property type="entry name" value="DNA_pol_A_exo1"/>
    <property type="match status" value="1"/>
</dbReference>
<dbReference type="EMBL" id="JAXQNO010000008">
    <property type="protein sequence ID" value="KAK4792142.1"/>
    <property type="molecule type" value="Genomic_DNA"/>
</dbReference>
<dbReference type="SUPFAM" id="SSF53098">
    <property type="entry name" value="Ribonuclease H-like"/>
    <property type="match status" value="1"/>
</dbReference>
<dbReference type="InterPro" id="IPR036397">
    <property type="entry name" value="RNaseH_sf"/>
</dbReference>
<evidence type="ECO:0000259" key="4">
    <source>
        <dbReference type="SMART" id="SM00474"/>
    </source>
</evidence>
<evidence type="ECO:0000256" key="3">
    <source>
        <dbReference type="SAM" id="MobiDB-lite"/>
    </source>
</evidence>
<evidence type="ECO:0000313" key="6">
    <source>
        <dbReference type="Proteomes" id="UP001346149"/>
    </source>
</evidence>
<accession>A0AAN7M5G6</accession>